<dbReference type="SUPFAM" id="SSF103473">
    <property type="entry name" value="MFS general substrate transporter"/>
    <property type="match status" value="1"/>
</dbReference>
<evidence type="ECO:0000256" key="2">
    <source>
        <dbReference type="ARBA" id="ARBA00022448"/>
    </source>
</evidence>
<dbReference type="EMBL" id="RBKV01000001">
    <property type="protein sequence ID" value="RKR97893.1"/>
    <property type="molecule type" value="Genomic_DNA"/>
</dbReference>
<feature type="domain" description="Major facilitator superfamily (MFS) profile" evidence="7">
    <location>
        <begin position="21"/>
        <end position="533"/>
    </location>
</feature>
<feature type="transmembrane region" description="Helical" evidence="6">
    <location>
        <begin position="112"/>
        <end position="139"/>
    </location>
</feature>
<comment type="subcellular location">
    <subcellularLocation>
        <location evidence="1">Cell membrane</location>
        <topology evidence="1">Multi-pass membrane protein</topology>
    </subcellularLocation>
</comment>
<evidence type="ECO:0000256" key="5">
    <source>
        <dbReference type="ARBA" id="ARBA00023136"/>
    </source>
</evidence>
<feature type="transmembrane region" description="Helical" evidence="6">
    <location>
        <begin position="245"/>
        <end position="263"/>
    </location>
</feature>
<proteinExistence type="predicted"/>
<dbReference type="InterPro" id="IPR036259">
    <property type="entry name" value="MFS_trans_sf"/>
</dbReference>
<evidence type="ECO:0000256" key="6">
    <source>
        <dbReference type="SAM" id="Phobius"/>
    </source>
</evidence>
<feature type="transmembrane region" description="Helical" evidence="6">
    <location>
        <begin position="379"/>
        <end position="397"/>
    </location>
</feature>
<dbReference type="RefSeq" id="WP_062797374.1">
    <property type="nucleotide sequence ID" value="NZ_CBCRXS010000001.1"/>
</dbReference>
<dbReference type="Pfam" id="PF07690">
    <property type="entry name" value="MFS_1"/>
    <property type="match status" value="1"/>
</dbReference>
<dbReference type="GO" id="GO:0005886">
    <property type="term" value="C:plasma membrane"/>
    <property type="evidence" value="ECO:0007669"/>
    <property type="project" value="UniProtKB-SubCell"/>
</dbReference>
<gene>
    <name evidence="8" type="ORF">DFJ75_4786</name>
</gene>
<dbReference type="PROSITE" id="PS50850">
    <property type="entry name" value="MFS"/>
    <property type="match status" value="1"/>
</dbReference>
<evidence type="ECO:0000259" key="7">
    <source>
        <dbReference type="PROSITE" id="PS50850"/>
    </source>
</evidence>
<evidence type="ECO:0000256" key="3">
    <source>
        <dbReference type="ARBA" id="ARBA00022692"/>
    </source>
</evidence>
<dbReference type="CDD" id="cd17321">
    <property type="entry name" value="MFS_MMR_MDR_like"/>
    <property type="match status" value="1"/>
</dbReference>
<keyword evidence="5 6" id="KW-0472">Membrane</keyword>
<protein>
    <submittedName>
        <fullName evidence="8">MFS transporter</fullName>
    </submittedName>
</protein>
<dbReference type="InterPro" id="IPR011701">
    <property type="entry name" value="MFS"/>
</dbReference>
<dbReference type="Proteomes" id="UP000274762">
    <property type="component" value="Unassembled WGS sequence"/>
</dbReference>
<feature type="transmembrane region" description="Helical" evidence="6">
    <location>
        <begin position="512"/>
        <end position="531"/>
    </location>
</feature>
<organism evidence="8 9">
    <name type="scientific">Williamsia marianensis</name>
    <dbReference type="NCBI Taxonomy" id="85044"/>
    <lineage>
        <taxon>Bacteria</taxon>
        <taxon>Bacillati</taxon>
        <taxon>Actinomycetota</taxon>
        <taxon>Actinomycetes</taxon>
        <taxon>Mycobacteriales</taxon>
        <taxon>Nocardiaceae</taxon>
        <taxon>Williamsia</taxon>
    </lineage>
</organism>
<comment type="caution">
    <text evidence="8">The sequence shown here is derived from an EMBL/GenBank/DDBJ whole genome shotgun (WGS) entry which is preliminary data.</text>
</comment>
<dbReference type="PRINTS" id="PR01036">
    <property type="entry name" value="TCRTETB"/>
</dbReference>
<dbReference type="AlphaFoldDB" id="A0A495K983"/>
<evidence type="ECO:0000256" key="4">
    <source>
        <dbReference type="ARBA" id="ARBA00022989"/>
    </source>
</evidence>
<keyword evidence="4 6" id="KW-1133">Transmembrane helix</keyword>
<feature type="transmembrane region" description="Helical" evidence="6">
    <location>
        <begin position="12"/>
        <end position="34"/>
    </location>
</feature>
<evidence type="ECO:0000313" key="9">
    <source>
        <dbReference type="Proteomes" id="UP000274762"/>
    </source>
</evidence>
<dbReference type="InterPro" id="IPR020846">
    <property type="entry name" value="MFS_dom"/>
</dbReference>
<evidence type="ECO:0000313" key="8">
    <source>
        <dbReference type="EMBL" id="RKR97893.1"/>
    </source>
</evidence>
<feature type="transmembrane region" description="Helical" evidence="6">
    <location>
        <begin position="325"/>
        <end position="342"/>
    </location>
</feature>
<dbReference type="OrthoDB" id="5315310at2"/>
<feature type="transmembrane region" description="Helical" evidence="6">
    <location>
        <begin position="291"/>
        <end position="313"/>
    </location>
</feature>
<feature type="transmembrane region" description="Helical" evidence="6">
    <location>
        <begin position="87"/>
        <end position="106"/>
    </location>
</feature>
<accession>A0A495K983</accession>
<sequence>MSVSARPDGHHSEAPGGSGLVLTVLAAGQFLMTLDSSVMNVSMATVANDLDTTITGIQTAITLYTLVMATLMISGGKVGTIIGRRRAFAIGLVIYGAGSLTTALAPNLPVLLIGWSLLEGIGAALIMPAIVALVAANFVAAKRAAAYGLVAASGAMAVAAGPLIGGAVTTFASWRYVFAGEVVLVVVILLVLGRIKETPPAKVRLDLIGSALSVASLGMIVFGVLRSGQWGWVIAKPGATQILGLSPVIWLLVAGLGVLYVFLRWQSHLAATGGEPLIDPRLLRNRQLTGGLTMFFAQFTVQAGVFFAVPLFLSVVLELNALDTGIRLIPLSIALLLAAAGIPKFRPQADPRRVVRLGLGSMIIGILILVGGLDPAANAGIVAVPMLLMGLGLGALASQLGAVTVSAVPDSQSAEVGGLQNTATNLGASLGTALIGSVLIATLTTSIVTGIEDNPDVPTAVKERATSELVTGVPFISDTQLEDALKDTSVPETQAEAVVSLNSESRLKALRVAFALAALLAIVALFFTGGLPRVPVGAPASGKASGTDSTA</sequence>
<dbReference type="PANTHER" id="PTHR42718:SF9">
    <property type="entry name" value="MAJOR FACILITATOR SUPERFAMILY MULTIDRUG TRANSPORTER MFSC"/>
    <property type="match status" value="1"/>
</dbReference>
<feature type="transmembrane region" description="Helical" evidence="6">
    <location>
        <begin position="54"/>
        <end position="75"/>
    </location>
</feature>
<feature type="transmembrane region" description="Helical" evidence="6">
    <location>
        <begin position="354"/>
        <end position="373"/>
    </location>
</feature>
<dbReference type="PANTHER" id="PTHR42718">
    <property type="entry name" value="MAJOR FACILITATOR SUPERFAMILY MULTIDRUG TRANSPORTER MFSC"/>
    <property type="match status" value="1"/>
</dbReference>
<feature type="transmembrane region" description="Helical" evidence="6">
    <location>
        <begin position="174"/>
        <end position="193"/>
    </location>
</feature>
<name>A0A495K983_WILMA</name>
<feature type="transmembrane region" description="Helical" evidence="6">
    <location>
        <begin position="205"/>
        <end position="225"/>
    </location>
</feature>
<keyword evidence="3 6" id="KW-0812">Transmembrane</keyword>
<dbReference type="GO" id="GO:0022857">
    <property type="term" value="F:transmembrane transporter activity"/>
    <property type="evidence" value="ECO:0007669"/>
    <property type="project" value="InterPro"/>
</dbReference>
<keyword evidence="2" id="KW-0813">Transport</keyword>
<evidence type="ECO:0000256" key="1">
    <source>
        <dbReference type="ARBA" id="ARBA00004651"/>
    </source>
</evidence>
<dbReference type="Gene3D" id="1.20.1250.20">
    <property type="entry name" value="MFS general substrate transporter like domains"/>
    <property type="match status" value="2"/>
</dbReference>
<feature type="transmembrane region" description="Helical" evidence="6">
    <location>
        <begin position="146"/>
        <end position="168"/>
    </location>
</feature>
<reference evidence="8 9" key="1">
    <citation type="submission" date="2018-10" db="EMBL/GenBank/DDBJ databases">
        <title>Sequencing the genomes of 1000 actinobacteria strains.</title>
        <authorList>
            <person name="Klenk H.-P."/>
        </authorList>
    </citation>
    <scope>NUCLEOTIDE SEQUENCE [LARGE SCALE GENOMIC DNA]</scope>
    <source>
        <strain evidence="8 9">DSM 44343</strain>
    </source>
</reference>